<sequence length="481" mass="50937">METSTSGSVSPAPSHAKSGAASPNLIERRSIDYIPESERHGSVTSQFTLWLGANLQITAVVTGALAVVLGGDVFWSLIGLLIGQIVGGAVMALHGAQGPQLGLPQMISSRVQFGVYGAILPLLLVCIMYVGFSAGGMVLSGQALGHLLHIDNTSAILLFSGMVIVLATLGYRTIHVMGRLSSIVGVGAFLYLFASLLRGHDISALLQNCHFGMRTFLLAVSLSASWQIAYGPYVADYSRYLPRSTPAFKTFLAVGMGSVVGTQISMVFGVFAAALAGDRFAGHEVSFIVDLGASGAVAVILYVTIVLGKLTVTTLNAYGSVMSVAAILTGFGGQRTISSYVRIFFIVLMVGLSTVLALSAGQHDFLRKFSAFLLFLLAFLTPWSAINLVDYYFVVKERYDVPALFDPAGRYGRWNVKGIVVYVLGVGVQMPFIATSFYTGALVKALGGVDVSWIVGLIVPALLYSLVARNSQAPEALILPD</sequence>
<evidence type="ECO:0000256" key="8">
    <source>
        <dbReference type="SAM" id="MobiDB-lite"/>
    </source>
</evidence>
<evidence type="ECO:0000256" key="6">
    <source>
        <dbReference type="ARBA" id="ARBA00023136"/>
    </source>
</evidence>
<feature type="transmembrane region" description="Helical" evidence="9">
    <location>
        <begin position="445"/>
        <end position="467"/>
    </location>
</feature>
<keyword evidence="3 7" id="KW-0813">Transport</keyword>
<evidence type="ECO:0000256" key="3">
    <source>
        <dbReference type="ARBA" id="ARBA00022448"/>
    </source>
</evidence>
<feature type="transmembrane region" description="Helical" evidence="9">
    <location>
        <begin position="113"/>
        <end position="132"/>
    </location>
</feature>
<feature type="transmembrane region" description="Helical" evidence="9">
    <location>
        <begin position="152"/>
        <end position="171"/>
    </location>
</feature>
<dbReference type="CDD" id="cd11484">
    <property type="entry name" value="SLC-NCS1sbd_CobB-like"/>
    <property type="match status" value="1"/>
</dbReference>
<evidence type="ECO:0000256" key="4">
    <source>
        <dbReference type="ARBA" id="ARBA00022692"/>
    </source>
</evidence>
<feature type="transmembrane region" description="Helical" evidence="9">
    <location>
        <begin position="211"/>
        <end position="230"/>
    </location>
</feature>
<feature type="transmembrane region" description="Helical" evidence="9">
    <location>
        <begin position="287"/>
        <end position="308"/>
    </location>
</feature>
<dbReference type="Proteomes" id="UP000001739">
    <property type="component" value="Chromosome 2"/>
</dbReference>
<evidence type="ECO:0000256" key="7">
    <source>
        <dbReference type="PIRNR" id="PIRNR002744"/>
    </source>
</evidence>
<accession>B2T8L9</accession>
<dbReference type="InterPro" id="IPR001248">
    <property type="entry name" value="Pur-cyt_permease"/>
</dbReference>
<feature type="transmembrane region" description="Helical" evidence="9">
    <location>
        <begin position="315"/>
        <end position="333"/>
    </location>
</feature>
<comment type="similarity">
    <text evidence="2 7">Belongs to the purine-cytosine permease (2.A.39) family.</text>
</comment>
<evidence type="ECO:0000256" key="2">
    <source>
        <dbReference type="ARBA" id="ARBA00008974"/>
    </source>
</evidence>
<dbReference type="InterPro" id="IPR026030">
    <property type="entry name" value="Pur-cyt_permease_Fcy2/21/22"/>
</dbReference>
<evidence type="ECO:0000313" key="10">
    <source>
        <dbReference type="EMBL" id="ACD20682.1"/>
    </source>
</evidence>
<keyword evidence="5 9" id="KW-1133">Transmembrane helix</keyword>
<feature type="transmembrane region" description="Helical" evidence="9">
    <location>
        <begin position="414"/>
        <end position="433"/>
    </location>
</feature>
<comment type="subcellular location">
    <subcellularLocation>
        <location evidence="1">Membrane</location>
        <topology evidence="1">Multi-pass membrane protein</topology>
    </subcellularLocation>
</comment>
<evidence type="ECO:0000256" key="9">
    <source>
        <dbReference type="SAM" id="Phobius"/>
    </source>
</evidence>
<organism evidence="10 11">
    <name type="scientific">Paraburkholderia phytofirmans (strain DSM 17436 / LMG 22146 / PsJN)</name>
    <name type="common">Burkholderia phytofirmans</name>
    <dbReference type="NCBI Taxonomy" id="398527"/>
    <lineage>
        <taxon>Bacteria</taxon>
        <taxon>Pseudomonadati</taxon>
        <taxon>Pseudomonadota</taxon>
        <taxon>Betaproteobacteria</taxon>
        <taxon>Burkholderiales</taxon>
        <taxon>Burkholderiaceae</taxon>
        <taxon>Paraburkholderia</taxon>
    </lineage>
</organism>
<dbReference type="AlphaFoldDB" id="B2T8L9"/>
<dbReference type="PANTHER" id="PTHR31806:SF1">
    <property type="entry name" value="PURINE-CYTOSINE PERMEASE FCY2-RELATED"/>
    <property type="match status" value="1"/>
</dbReference>
<keyword evidence="4 9" id="KW-0812">Transmembrane</keyword>
<feature type="transmembrane region" description="Helical" evidence="9">
    <location>
        <begin position="47"/>
        <end position="67"/>
    </location>
</feature>
<reference evidence="10 11" key="1">
    <citation type="journal article" date="2011" name="J. Bacteriol.">
        <title>Complete genome sequence of the plant growth-promoting endophyte Burkholderia phytofirmans strain PsJN.</title>
        <authorList>
            <person name="Weilharter A."/>
            <person name="Mitter B."/>
            <person name="Shin M.V."/>
            <person name="Chain P.S."/>
            <person name="Nowak J."/>
            <person name="Sessitsch A."/>
        </authorList>
    </citation>
    <scope>NUCLEOTIDE SEQUENCE [LARGE SCALE GENOMIC DNA]</scope>
    <source>
        <strain evidence="11">DSM 17436 / LMG 22146 / PsJN</strain>
    </source>
</reference>
<dbReference type="eggNOG" id="COG1457">
    <property type="taxonomic scope" value="Bacteria"/>
</dbReference>
<keyword evidence="6 7" id="KW-0472">Membrane</keyword>
<protein>
    <submittedName>
        <fullName evidence="10">Permease for cytosine/purines uracil thiamine allantoin</fullName>
    </submittedName>
</protein>
<dbReference type="EMBL" id="CP001053">
    <property type="protein sequence ID" value="ACD20682.1"/>
    <property type="molecule type" value="Genomic_DNA"/>
</dbReference>
<evidence type="ECO:0000256" key="5">
    <source>
        <dbReference type="ARBA" id="ARBA00022989"/>
    </source>
</evidence>
<dbReference type="STRING" id="398527.Bphyt_6361"/>
<dbReference type="PANTHER" id="PTHR31806">
    <property type="entry name" value="PURINE-CYTOSINE PERMEASE FCY2-RELATED"/>
    <property type="match status" value="1"/>
</dbReference>
<evidence type="ECO:0000256" key="1">
    <source>
        <dbReference type="ARBA" id="ARBA00004141"/>
    </source>
</evidence>
<feature type="transmembrane region" description="Helical" evidence="9">
    <location>
        <begin position="372"/>
        <end position="394"/>
    </location>
</feature>
<proteinExistence type="inferred from homology"/>
<dbReference type="OrthoDB" id="9809167at2"/>
<dbReference type="HOGENOM" id="CLU_026016_3_0_4"/>
<feature type="transmembrane region" description="Helical" evidence="9">
    <location>
        <begin position="73"/>
        <end position="93"/>
    </location>
</feature>
<dbReference type="Pfam" id="PF02133">
    <property type="entry name" value="Transp_cyt_pur"/>
    <property type="match status" value="1"/>
</dbReference>
<gene>
    <name evidence="10" type="ordered locus">Bphyt_6361</name>
</gene>
<evidence type="ECO:0000313" key="11">
    <source>
        <dbReference type="Proteomes" id="UP000001739"/>
    </source>
</evidence>
<feature type="transmembrane region" description="Helical" evidence="9">
    <location>
        <begin position="180"/>
        <end position="199"/>
    </location>
</feature>
<dbReference type="PIRSF" id="PIRSF002744">
    <property type="entry name" value="Pur-cyt_permease"/>
    <property type="match status" value="1"/>
</dbReference>
<feature type="transmembrane region" description="Helical" evidence="9">
    <location>
        <begin position="251"/>
        <end position="275"/>
    </location>
</feature>
<feature type="compositionally biased region" description="Polar residues" evidence="8">
    <location>
        <begin position="1"/>
        <end position="11"/>
    </location>
</feature>
<name>B2T8L9_PARPJ</name>
<dbReference type="GO" id="GO:0022857">
    <property type="term" value="F:transmembrane transporter activity"/>
    <property type="evidence" value="ECO:0007669"/>
    <property type="project" value="InterPro"/>
</dbReference>
<dbReference type="KEGG" id="bpy:Bphyt_6361"/>
<dbReference type="Gene3D" id="1.10.4160.10">
    <property type="entry name" value="Hydantoin permease"/>
    <property type="match status" value="1"/>
</dbReference>
<feature type="transmembrane region" description="Helical" evidence="9">
    <location>
        <begin position="339"/>
        <end position="360"/>
    </location>
</feature>
<feature type="region of interest" description="Disordered" evidence="8">
    <location>
        <begin position="1"/>
        <end position="21"/>
    </location>
</feature>
<dbReference type="GO" id="GO:0005886">
    <property type="term" value="C:plasma membrane"/>
    <property type="evidence" value="ECO:0007669"/>
    <property type="project" value="TreeGrafter"/>
</dbReference>